<dbReference type="PROSITE" id="PS51257">
    <property type="entry name" value="PROKAR_LIPOPROTEIN"/>
    <property type="match status" value="1"/>
</dbReference>
<evidence type="ECO:0000313" key="5">
    <source>
        <dbReference type="Proteomes" id="UP001520878"/>
    </source>
</evidence>
<protein>
    <submittedName>
        <fullName evidence="4">VacJ family lipoprotein</fullName>
    </submittedName>
</protein>
<proteinExistence type="inferred from homology"/>
<dbReference type="InterPro" id="IPR007428">
    <property type="entry name" value="MlaA"/>
</dbReference>
<evidence type="ECO:0000256" key="3">
    <source>
        <dbReference type="SAM" id="SignalP"/>
    </source>
</evidence>
<keyword evidence="5" id="KW-1185">Reference proteome</keyword>
<comment type="similarity">
    <text evidence="1">Belongs to the MlaA family.</text>
</comment>
<dbReference type="EMBL" id="JAJEWP010000001">
    <property type="protein sequence ID" value="MCC2614798.1"/>
    <property type="molecule type" value="Genomic_DNA"/>
</dbReference>
<name>A0ABS8G2V2_9ALTE</name>
<dbReference type="PRINTS" id="PR01805">
    <property type="entry name" value="VACJLIPOPROT"/>
</dbReference>
<comment type="caution">
    <text evidence="4">The sequence shown here is derived from an EMBL/GenBank/DDBJ whole genome shotgun (WGS) entry which is preliminary data.</text>
</comment>
<sequence length="266" mass="29344">MRALHIGVIVSLLLLSGCASREATEQQVAAQNSGDPRDPFESVNRELWDFNYDILDAYVLRPVTVAYVDYMPQFARTGLYNMALNLEEPSNTVNNLLQGKVDGTFISLGRFLINSTIGLLGSIDVATHIGLERREEEFGEVLGKWGVDTGPYLMVPALGPNDVRSGTGDLVDSAYFPLDNLNIYVSILRSGIKALEARATLMQQEQQLEQSLDPYTFVKTAYFQNLEFKVTDGAVGEDVDAEAPDAQQEALSDEELEDIDALLDDL</sequence>
<dbReference type="PANTHER" id="PTHR30035:SF3">
    <property type="entry name" value="INTERMEMBRANE PHOSPHOLIPID TRANSPORT SYSTEM LIPOPROTEIN MLAA"/>
    <property type="match status" value="1"/>
</dbReference>
<keyword evidence="2 3" id="KW-0732">Signal</keyword>
<feature type="signal peptide" evidence="3">
    <location>
        <begin position="1"/>
        <end position="23"/>
    </location>
</feature>
<dbReference type="Proteomes" id="UP001520878">
    <property type="component" value="Unassembled WGS sequence"/>
</dbReference>
<dbReference type="Pfam" id="PF04333">
    <property type="entry name" value="MlaA"/>
    <property type="match status" value="1"/>
</dbReference>
<gene>
    <name evidence="4" type="ORF">LJ739_00920</name>
</gene>
<feature type="chain" id="PRO_5045129571" evidence="3">
    <location>
        <begin position="24"/>
        <end position="266"/>
    </location>
</feature>
<evidence type="ECO:0000313" key="4">
    <source>
        <dbReference type="EMBL" id="MCC2614798.1"/>
    </source>
</evidence>
<organism evidence="4 5">
    <name type="scientific">Fluctibacter halophilus</name>
    <dbReference type="NCBI Taxonomy" id="226011"/>
    <lineage>
        <taxon>Bacteria</taxon>
        <taxon>Pseudomonadati</taxon>
        <taxon>Pseudomonadota</taxon>
        <taxon>Gammaproteobacteria</taxon>
        <taxon>Alteromonadales</taxon>
        <taxon>Alteromonadaceae</taxon>
        <taxon>Fluctibacter</taxon>
    </lineage>
</organism>
<reference evidence="4 5" key="1">
    <citation type="submission" date="2021-10" db="EMBL/GenBank/DDBJ databases">
        <title>Draft genome of Aestuariibacter halophilus JC2043.</title>
        <authorList>
            <person name="Emsley S.A."/>
            <person name="Pfannmuller K.M."/>
            <person name="Ushijima B."/>
            <person name="Saw J.H."/>
            <person name="Videau P."/>
        </authorList>
    </citation>
    <scope>NUCLEOTIDE SEQUENCE [LARGE SCALE GENOMIC DNA]</scope>
    <source>
        <strain evidence="4 5">JC2043</strain>
    </source>
</reference>
<accession>A0ABS8G2V2</accession>
<evidence type="ECO:0000256" key="1">
    <source>
        <dbReference type="ARBA" id="ARBA00010634"/>
    </source>
</evidence>
<evidence type="ECO:0000256" key="2">
    <source>
        <dbReference type="ARBA" id="ARBA00022729"/>
    </source>
</evidence>
<keyword evidence="4" id="KW-0449">Lipoprotein</keyword>
<dbReference type="RefSeq" id="WP_229159365.1">
    <property type="nucleotide sequence ID" value="NZ_JAJEWP010000001.1"/>
</dbReference>
<dbReference type="PANTHER" id="PTHR30035">
    <property type="entry name" value="LIPOPROTEIN VACJ-RELATED"/>
    <property type="match status" value="1"/>
</dbReference>